<evidence type="ECO:0000313" key="2">
    <source>
        <dbReference type="EMBL" id="CNI35160.1"/>
    </source>
</evidence>
<comment type="caution">
    <text evidence="2">The sequence shown here is derived from an EMBL/GenBank/DDBJ whole genome shotgun (WGS) entry which is preliminary data.</text>
</comment>
<evidence type="ECO:0000313" key="3">
    <source>
        <dbReference type="Proteomes" id="UP000040841"/>
    </source>
</evidence>
<proteinExistence type="predicted"/>
<feature type="domain" description="ImpA N-terminal" evidence="1">
    <location>
        <begin position="17"/>
        <end position="140"/>
    </location>
</feature>
<dbReference type="RefSeq" id="WP_049678939.1">
    <property type="nucleotide sequence ID" value="NZ_CABMMJ010000008.1"/>
</dbReference>
<dbReference type="PANTHER" id="PTHR37951:SF1">
    <property type="entry name" value="TYPE VI SECRETION SYSTEM COMPONENT TSSA1"/>
    <property type="match status" value="1"/>
</dbReference>
<organism evidence="2 3">
    <name type="scientific">Yersinia mollaretii</name>
    <dbReference type="NCBI Taxonomy" id="33060"/>
    <lineage>
        <taxon>Bacteria</taxon>
        <taxon>Pseudomonadati</taxon>
        <taxon>Pseudomonadota</taxon>
        <taxon>Gammaproteobacteria</taxon>
        <taxon>Enterobacterales</taxon>
        <taxon>Yersiniaceae</taxon>
        <taxon>Yersinia</taxon>
    </lineage>
</organism>
<protein>
    <submittedName>
        <fullName evidence="2">Protein ImpA</fullName>
    </submittedName>
</protein>
<dbReference type="Pfam" id="PF06812">
    <property type="entry name" value="ImpA_N"/>
    <property type="match status" value="1"/>
</dbReference>
<dbReference type="PANTHER" id="PTHR37951">
    <property type="entry name" value="CYTOPLASMIC PROTEIN-RELATED"/>
    <property type="match status" value="1"/>
</dbReference>
<accession>A0AA36LQG7</accession>
<gene>
    <name evidence="2" type="ORF">ERS008502_02980</name>
</gene>
<name>A0AA36LQG7_YERMO</name>
<reference evidence="2 3" key="1">
    <citation type="submission" date="2015-03" db="EMBL/GenBank/DDBJ databases">
        <authorList>
            <consortium name="Pathogen Informatics"/>
            <person name="Murphy D."/>
        </authorList>
    </citation>
    <scope>NUCLEOTIDE SEQUENCE [LARGE SCALE GENOMIC DNA]</scope>
    <source>
        <strain evidence="2 3">FE82747</strain>
    </source>
</reference>
<evidence type="ECO:0000259" key="1">
    <source>
        <dbReference type="Pfam" id="PF06812"/>
    </source>
</evidence>
<dbReference type="AlphaFoldDB" id="A0AA36LQG7"/>
<dbReference type="InterPro" id="IPR017740">
    <property type="entry name" value="TssA-like"/>
</dbReference>
<dbReference type="InterPro" id="IPR010657">
    <property type="entry name" value="ImpA_N"/>
</dbReference>
<sequence>MSVQSIAESTGYYHRLMQPIPGDHPCGISLEYDSAFLLLQTKLQPKLTAEYGTFVEVAEPTNWIETERKCLELLGKARDVRLIIILMRCRMCQIGVSAVQEGLEALLWCLSAWPDGLHPQLFDEGEFEPFMRANAFAELDDSEGFIADLRNLMLPKAAGMQISLKEFEKAHSFPREEGALEEATLEGIKQEWLVRSDSVIISLQQAYTLLLELASRLGDSLGDVAPDFVKLTSLLCHFGQADIAPIVAHEAHEYSPTSEYSSTSEHSPASEYSAAPIENEPHPSAVELPPMEVAAEAIPVAVAPIGTVQTGVVQTNVAPTEVMRVEAPTLANQPPMQLSAMPVEAPALPKGIQNRADALSRLIEVRQWFTTTEPSSPVIALLSFSEQTIGKSFGELLQIIPQELISKLDVLQE</sequence>
<dbReference type="EMBL" id="CQBM01000008">
    <property type="protein sequence ID" value="CNI35160.1"/>
    <property type="molecule type" value="Genomic_DNA"/>
</dbReference>
<dbReference type="Proteomes" id="UP000040841">
    <property type="component" value="Unassembled WGS sequence"/>
</dbReference>